<sequence length="83" mass="9367">MPLEYVQVAKGHQAQSLKPQWRGLEGLLDVEIVGVFGQAVQWPVPASQSHMSLDTTLVWAYNHKQDSDLQEVNTDMQTSDPYQ</sequence>
<accession>A0A6H5GR78</accession>
<proteinExistence type="predicted"/>
<evidence type="ECO:0000313" key="1">
    <source>
        <dbReference type="EMBL" id="CAB0005680.1"/>
    </source>
</evidence>
<organism evidence="1 2">
    <name type="scientific">Nesidiocoris tenuis</name>
    <dbReference type="NCBI Taxonomy" id="355587"/>
    <lineage>
        <taxon>Eukaryota</taxon>
        <taxon>Metazoa</taxon>
        <taxon>Ecdysozoa</taxon>
        <taxon>Arthropoda</taxon>
        <taxon>Hexapoda</taxon>
        <taxon>Insecta</taxon>
        <taxon>Pterygota</taxon>
        <taxon>Neoptera</taxon>
        <taxon>Paraneoptera</taxon>
        <taxon>Hemiptera</taxon>
        <taxon>Heteroptera</taxon>
        <taxon>Panheteroptera</taxon>
        <taxon>Cimicomorpha</taxon>
        <taxon>Miridae</taxon>
        <taxon>Dicyphina</taxon>
        <taxon>Nesidiocoris</taxon>
    </lineage>
</organism>
<dbReference type="EMBL" id="CADCXU010016581">
    <property type="protein sequence ID" value="CAB0005680.1"/>
    <property type="molecule type" value="Genomic_DNA"/>
</dbReference>
<evidence type="ECO:0000313" key="2">
    <source>
        <dbReference type="Proteomes" id="UP000479000"/>
    </source>
</evidence>
<dbReference type="Proteomes" id="UP000479000">
    <property type="component" value="Unassembled WGS sequence"/>
</dbReference>
<name>A0A6H5GR78_9HEMI</name>
<keyword evidence="2" id="KW-1185">Reference proteome</keyword>
<dbReference type="AlphaFoldDB" id="A0A6H5GR78"/>
<reference evidence="1 2" key="1">
    <citation type="submission" date="2020-02" db="EMBL/GenBank/DDBJ databases">
        <authorList>
            <person name="Ferguson B K."/>
        </authorList>
    </citation>
    <scope>NUCLEOTIDE SEQUENCE [LARGE SCALE GENOMIC DNA]</scope>
</reference>
<protein>
    <submittedName>
        <fullName evidence="1">Uncharacterized protein</fullName>
    </submittedName>
</protein>
<gene>
    <name evidence="1" type="ORF">NTEN_LOCUS11157</name>
</gene>